<evidence type="ECO:0000259" key="1">
    <source>
        <dbReference type="Pfam" id="PF04248"/>
    </source>
</evidence>
<accession>Q11EM8</accession>
<protein>
    <recommendedName>
        <fullName evidence="1">DUF427 domain-containing protein</fullName>
    </recommendedName>
</protein>
<dbReference type="PANTHER" id="PTHR34310">
    <property type="entry name" value="DUF427 DOMAIN PROTEIN (AFU_ORTHOLOGUE AFUA_3G02220)"/>
    <property type="match status" value="1"/>
</dbReference>
<dbReference type="InterPro" id="IPR007361">
    <property type="entry name" value="DUF427"/>
</dbReference>
<dbReference type="Pfam" id="PF04248">
    <property type="entry name" value="NTP_transf_9"/>
    <property type="match status" value="1"/>
</dbReference>
<dbReference type="eggNOG" id="COG2343">
    <property type="taxonomic scope" value="Bacteria"/>
</dbReference>
<evidence type="ECO:0000313" key="2">
    <source>
        <dbReference type="EMBL" id="ABG64147.1"/>
    </source>
</evidence>
<dbReference type="STRING" id="266779.Meso_2771"/>
<proteinExistence type="predicted"/>
<organism evidence="2">
    <name type="scientific">Chelativorans sp. (strain BNC1)</name>
    <dbReference type="NCBI Taxonomy" id="266779"/>
    <lineage>
        <taxon>Bacteria</taxon>
        <taxon>Pseudomonadati</taxon>
        <taxon>Pseudomonadota</taxon>
        <taxon>Alphaproteobacteria</taxon>
        <taxon>Hyphomicrobiales</taxon>
        <taxon>Phyllobacteriaceae</taxon>
        <taxon>Chelativorans</taxon>
    </lineage>
</organism>
<reference evidence="2" key="1">
    <citation type="submission" date="2006-06" db="EMBL/GenBank/DDBJ databases">
        <title>Complete sequence of chromosome of Chelativorans sp. BNC1.</title>
        <authorList>
            <consortium name="US DOE Joint Genome Institute"/>
            <person name="Copeland A."/>
            <person name="Lucas S."/>
            <person name="Lapidus A."/>
            <person name="Barry K."/>
            <person name="Detter J.C."/>
            <person name="Glavina del Rio T."/>
            <person name="Hammon N."/>
            <person name="Israni S."/>
            <person name="Dalin E."/>
            <person name="Tice H."/>
            <person name="Pitluck S."/>
            <person name="Chertkov O."/>
            <person name="Brettin T."/>
            <person name="Bruce D."/>
            <person name="Han C."/>
            <person name="Tapia R."/>
            <person name="Gilna P."/>
            <person name="Schmutz J."/>
            <person name="Larimer F."/>
            <person name="Land M."/>
            <person name="Hauser L."/>
            <person name="Kyrpides N."/>
            <person name="Mikhailova N."/>
            <person name="Richardson P."/>
        </authorList>
    </citation>
    <scope>NUCLEOTIDE SEQUENCE</scope>
    <source>
        <strain evidence="2">BNC1</strain>
    </source>
</reference>
<dbReference type="InterPro" id="IPR038694">
    <property type="entry name" value="DUF427_sf"/>
</dbReference>
<dbReference type="KEGG" id="mes:Meso_2771"/>
<dbReference type="HOGENOM" id="CLU_126578_0_1_5"/>
<dbReference type="AlphaFoldDB" id="Q11EM8"/>
<name>Q11EM8_CHESB</name>
<dbReference type="EMBL" id="CP000390">
    <property type="protein sequence ID" value="ABG64147.1"/>
    <property type="molecule type" value="Genomic_DNA"/>
</dbReference>
<gene>
    <name evidence="2" type="ordered locus">Meso_2771</name>
</gene>
<dbReference type="PANTHER" id="PTHR34310:SF8">
    <property type="entry name" value="CONSERVED PROTEIN"/>
    <property type="match status" value="1"/>
</dbReference>
<feature type="domain" description="DUF427" evidence="1">
    <location>
        <begin position="15"/>
        <end position="106"/>
    </location>
</feature>
<sequence>MNDSRTTVEPFGGTVNVMFSDAMIASTKDALLLHREGEDPAFYIPLRDIYFEFLTETGTERDVPGRGRTRYWNVQAVGESAQDVMWAHDEPPPELAPIRQHAAFDPSRMRIEAVPQEDVVHVPHAP</sequence>
<dbReference type="Gene3D" id="2.170.150.40">
    <property type="entry name" value="Domain of unknown function (DUF427)"/>
    <property type="match status" value="1"/>
</dbReference>